<reference evidence="6" key="1">
    <citation type="submission" date="2020-11" db="EMBL/GenBank/DDBJ databases">
        <authorList>
            <person name="Tran Van P."/>
        </authorList>
    </citation>
    <scope>NUCLEOTIDE SEQUENCE</scope>
</reference>
<evidence type="ECO:0000256" key="1">
    <source>
        <dbReference type="ARBA" id="ARBA00004123"/>
    </source>
</evidence>
<comment type="similarity">
    <text evidence="2">Belongs to the rad1 family.</text>
</comment>
<dbReference type="GO" id="GO:0000077">
    <property type="term" value="P:DNA damage checkpoint signaling"/>
    <property type="evidence" value="ECO:0007669"/>
    <property type="project" value="InterPro"/>
</dbReference>
<gene>
    <name evidence="6" type="ORF">TCEB3V08_LOCUS4648</name>
</gene>
<name>A0A7R9GVX8_TIMCR</name>
<dbReference type="Pfam" id="PF02144">
    <property type="entry name" value="Rad1"/>
    <property type="match status" value="1"/>
</dbReference>
<sequence length="268" mass="29979">MISQDSYVDTDFLFVAQLDSVKSVLLILKAIYFKDTAICIVTDKGVKVTVEDSNCIQASAFIQAEMFQEYFVQEDQVIFKVPLGVLVECLSIFGGALTILKMRYQGYGHPLTLLLEEDGVITDCNIRTLEPENPVEFNFNADSDINKVIIKSEPLKEIFNDLDSTSGILQIILSSDPPHLQFSTEGNAGDTQVNIPAHSEIFESFECNIVTSSRYQFSSVKSSFKSLAISEKASIRIDENGLLCFQYMIPTDAETCFIEYYCMPLAED</sequence>
<dbReference type="AlphaFoldDB" id="A0A7R9GVX8"/>
<keyword evidence="3" id="KW-0227">DNA damage</keyword>
<comment type="subcellular location">
    <subcellularLocation>
        <location evidence="1">Nucleus</location>
    </subcellularLocation>
</comment>
<dbReference type="SUPFAM" id="SSF55979">
    <property type="entry name" value="DNA clamp"/>
    <property type="match status" value="1"/>
</dbReference>
<dbReference type="PRINTS" id="PR01245">
    <property type="entry name" value="RAD1REC1"/>
</dbReference>
<dbReference type="GO" id="GO:0006281">
    <property type="term" value="P:DNA repair"/>
    <property type="evidence" value="ECO:0007669"/>
    <property type="project" value="UniProtKB-KW"/>
</dbReference>
<proteinExistence type="inferred from homology"/>
<keyword evidence="4" id="KW-0234">DNA repair</keyword>
<evidence type="ECO:0008006" key="7">
    <source>
        <dbReference type="Google" id="ProtNLM"/>
    </source>
</evidence>
<evidence type="ECO:0000256" key="5">
    <source>
        <dbReference type="ARBA" id="ARBA00023242"/>
    </source>
</evidence>
<dbReference type="CDD" id="cd00577">
    <property type="entry name" value="PCNA"/>
    <property type="match status" value="1"/>
</dbReference>
<accession>A0A7R9GVX8</accession>
<evidence type="ECO:0000256" key="3">
    <source>
        <dbReference type="ARBA" id="ARBA00022763"/>
    </source>
</evidence>
<keyword evidence="5" id="KW-0539">Nucleus</keyword>
<dbReference type="InterPro" id="IPR046938">
    <property type="entry name" value="DNA_clamp_sf"/>
</dbReference>
<dbReference type="PANTHER" id="PTHR10870">
    <property type="entry name" value="CELL CYCLE CHECKPOINT PROTEIN RAD1"/>
    <property type="match status" value="1"/>
</dbReference>
<evidence type="ECO:0000313" key="6">
    <source>
        <dbReference type="EMBL" id="CAD7398752.1"/>
    </source>
</evidence>
<dbReference type="PRINTS" id="PR01246">
    <property type="entry name" value="RAD1REPAIR"/>
</dbReference>
<dbReference type="InterPro" id="IPR003021">
    <property type="entry name" value="Rad1_Rec1_Rad17"/>
</dbReference>
<protein>
    <recommendedName>
        <fullName evidence="7">Cell cycle checkpoint protein RAD1</fullName>
    </recommendedName>
</protein>
<dbReference type="EMBL" id="OC317735">
    <property type="protein sequence ID" value="CAD7398752.1"/>
    <property type="molecule type" value="Genomic_DNA"/>
</dbReference>
<dbReference type="PANTHER" id="PTHR10870:SF0">
    <property type="entry name" value="CELL CYCLE CHECKPOINT PROTEIN RAD1"/>
    <property type="match status" value="1"/>
</dbReference>
<organism evidence="6">
    <name type="scientific">Timema cristinae</name>
    <name type="common">Walking stick</name>
    <dbReference type="NCBI Taxonomy" id="61476"/>
    <lineage>
        <taxon>Eukaryota</taxon>
        <taxon>Metazoa</taxon>
        <taxon>Ecdysozoa</taxon>
        <taxon>Arthropoda</taxon>
        <taxon>Hexapoda</taxon>
        <taxon>Insecta</taxon>
        <taxon>Pterygota</taxon>
        <taxon>Neoptera</taxon>
        <taxon>Polyneoptera</taxon>
        <taxon>Phasmatodea</taxon>
        <taxon>Timematodea</taxon>
        <taxon>Timematoidea</taxon>
        <taxon>Timematidae</taxon>
        <taxon>Timema</taxon>
    </lineage>
</organism>
<evidence type="ECO:0000256" key="4">
    <source>
        <dbReference type="ARBA" id="ARBA00023204"/>
    </source>
</evidence>
<dbReference type="GO" id="GO:0030896">
    <property type="term" value="C:checkpoint clamp complex"/>
    <property type="evidence" value="ECO:0007669"/>
    <property type="project" value="TreeGrafter"/>
</dbReference>
<dbReference type="InterPro" id="IPR003011">
    <property type="entry name" value="Cell_cycle_checkpoint_Rad1"/>
</dbReference>
<dbReference type="Gene3D" id="3.70.10.10">
    <property type="match status" value="1"/>
</dbReference>
<evidence type="ECO:0000256" key="2">
    <source>
        <dbReference type="ARBA" id="ARBA00010991"/>
    </source>
</evidence>